<comment type="similarity">
    <text evidence="9 10">Belongs to the thiamine-phosphate synthase family.</text>
</comment>
<dbReference type="RefSeq" id="WP_208078478.1">
    <property type="nucleotide sequence ID" value="NZ_CP071869.1"/>
</dbReference>
<dbReference type="InterPro" id="IPR034291">
    <property type="entry name" value="TMP_synthase"/>
</dbReference>
<evidence type="ECO:0000313" key="13">
    <source>
        <dbReference type="EMBL" id="QTE22605.1"/>
    </source>
</evidence>
<feature type="binding site" evidence="9">
    <location>
        <position position="92"/>
    </location>
    <ligand>
        <name>Mg(2+)</name>
        <dbReference type="ChEBI" id="CHEBI:18420"/>
    </ligand>
</feature>
<evidence type="ECO:0000313" key="14">
    <source>
        <dbReference type="Proteomes" id="UP000663920"/>
    </source>
</evidence>
<dbReference type="SUPFAM" id="SSF51391">
    <property type="entry name" value="Thiamin phosphate synthase"/>
    <property type="match status" value="1"/>
</dbReference>
<evidence type="ECO:0000256" key="11">
    <source>
        <dbReference type="RuleBase" id="RU004253"/>
    </source>
</evidence>
<dbReference type="InterPro" id="IPR036206">
    <property type="entry name" value="ThiamineP_synth_sf"/>
</dbReference>
<dbReference type="GO" id="GO:0000287">
    <property type="term" value="F:magnesium ion binding"/>
    <property type="evidence" value="ECO:0007669"/>
    <property type="project" value="UniProtKB-UniRule"/>
</dbReference>
<feature type="binding site" evidence="9">
    <location>
        <position position="73"/>
    </location>
    <ligand>
        <name>Mg(2+)</name>
        <dbReference type="ChEBI" id="CHEBI:18420"/>
    </ligand>
</feature>
<dbReference type="KEGG" id="pcea:J3359_17715"/>
<evidence type="ECO:0000256" key="8">
    <source>
        <dbReference type="ARBA" id="ARBA00047883"/>
    </source>
</evidence>
<evidence type="ECO:0000256" key="2">
    <source>
        <dbReference type="ARBA" id="ARBA00022679"/>
    </source>
</evidence>
<evidence type="ECO:0000256" key="6">
    <source>
        <dbReference type="ARBA" id="ARBA00047334"/>
    </source>
</evidence>
<dbReference type="HAMAP" id="MF_00097">
    <property type="entry name" value="TMP_synthase"/>
    <property type="match status" value="1"/>
</dbReference>
<dbReference type="GO" id="GO:0009229">
    <property type="term" value="P:thiamine diphosphate biosynthetic process"/>
    <property type="evidence" value="ECO:0007669"/>
    <property type="project" value="UniProtKB-UniRule"/>
</dbReference>
<evidence type="ECO:0000256" key="7">
    <source>
        <dbReference type="ARBA" id="ARBA00047851"/>
    </source>
</evidence>
<comment type="catalytic activity">
    <reaction evidence="7 9 10">
        <text>2-(2-carboxy-4-methylthiazol-5-yl)ethyl phosphate + 4-amino-2-methyl-5-(diphosphooxymethyl)pyrimidine + 2 H(+) = thiamine phosphate + CO2 + diphosphate</text>
        <dbReference type="Rhea" id="RHEA:47848"/>
        <dbReference type="ChEBI" id="CHEBI:15378"/>
        <dbReference type="ChEBI" id="CHEBI:16526"/>
        <dbReference type="ChEBI" id="CHEBI:33019"/>
        <dbReference type="ChEBI" id="CHEBI:37575"/>
        <dbReference type="ChEBI" id="CHEBI:57841"/>
        <dbReference type="ChEBI" id="CHEBI:62890"/>
        <dbReference type="EC" id="2.5.1.3"/>
    </reaction>
</comment>
<dbReference type="InterPro" id="IPR013785">
    <property type="entry name" value="Aldolase_TIM"/>
</dbReference>
<dbReference type="AlphaFoldDB" id="A0A975H994"/>
<comment type="catalytic activity">
    <reaction evidence="6 9 10">
        <text>4-methyl-5-(2-phosphooxyethyl)-thiazole + 4-amino-2-methyl-5-(diphosphooxymethyl)pyrimidine + H(+) = thiamine phosphate + diphosphate</text>
        <dbReference type="Rhea" id="RHEA:22328"/>
        <dbReference type="ChEBI" id="CHEBI:15378"/>
        <dbReference type="ChEBI" id="CHEBI:33019"/>
        <dbReference type="ChEBI" id="CHEBI:37575"/>
        <dbReference type="ChEBI" id="CHEBI:57841"/>
        <dbReference type="ChEBI" id="CHEBI:58296"/>
        <dbReference type="EC" id="2.5.1.3"/>
    </reaction>
</comment>
<feature type="domain" description="Thiamine phosphate synthase/TenI" evidence="12">
    <location>
        <begin position="10"/>
        <end position="191"/>
    </location>
</feature>
<feature type="binding site" evidence="9">
    <location>
        <position position="72"/>
    </location>
    <ligand>
        <name>4-amino-2-methyl-5-(diphosphooxymethyl)pyrimidine</name>
        <dbReference type="ChEBI" id="CHEBI:57841"/>
    </ligand>
</feature>
<evidence type="ECO:0000256" key="10">
    <source>
        <dbReference type="RuleBase" id="RU003826"/>
    </source>
</evidence>
<dbReference type="EMBL" id="CP071869">
    <property type="protein sequence ID" value="QTE22605.1"/>
    <property type="molecule type" value="Genomic_DNA"/>
</dbReference>
<organism evidence="13 14">
    <name type="scientific">Polaribacter cellanae</name>
    <dbReference type="NCBI Taxonomy" id="2818493"/>
    <lineage>
        <taxon>Bacteria</taxon>
        <taxon>Pseudomonadati</taxon>
        <taxon>Bacteroidota</taxon>
        <taxon>Flavobacteriia</taxon>
        <taxon>Flavobacteriales</taxon>
        <taxon>Flavobacteriaceae</taxon>
    </lineage>
</organism>
<evidence type="ECO:0000259" key="12">
    <source>
        <dbReference type="Pfam" id="PF02581"/>
    </source>
</evidence>
<evidence type="ECO:0000256" key="3">
    <source>
        <dbReference type="ARBA" id="ARBA00022723"/>
    </source>
</evidence>
<comment type="pathway">
    <text evidence="1 9 11">Cofactor biosynthesis; thiamine diphosphate biosynthesis; thiamine phosphate from 4-amino-2-methyl-5-diphosphomethylpyrimidine and 4-methyl-5-(2-phosphoethyl)-thiazole: step 1/1.</text>
</comment>
<accession>A0A975H994</accession>
<dbReference type="InterPro" id="IPR022998">
    <property type="entry name" value="ThiamineP_synth_TenI"/>
</dbReference>
<keyword evidence="4 9" id="KW-0460">Magnesium</keyword>
<keyword evidence="3 9" id="KW-0479">Metal-binding</keyword>
<proteinExistence type="inferred from homology"/>
<comment type="cofactor">
    <cofactor evidence="9">
        <name>Mg(2+)</name>
        <dbReference type="ChEBI" id="CHEBI:18420"/>
    </cofactor>
    <text evidence="9">Binds 1 Mg(2+) ion per subunit.</text>
</comment>
<dbReference type="GO" id="GO:0009228">
    <property type="term" value="P:thiamine biosynthetic process"/>
    <property type="evidence" value="ECO:0007669"/>
    <property type="project" value="UniProtKB-KW"/>
</dbReference>
<dbReference type="Pfam" id="PF02581">
    <property type="entry name" value="TMP-TENI"/>
    <property type="match status" value="1"/>
</dbReference>
<evidence type="ECO:0000256" key="4">
    <source>
        <dbReference type="ARBA" id="ARBA00022842"/>
    </source>
</evidence>
<dbReference type="EC" id="2.5.1.3" evidence="9"/>
<evidence type="ECO:0000256" key="5">
    <source>
        <dbReference type="ARBA" id="ARBA00022977"/>
    </source>
</evidence>
<keyword evidence="5 9" id="KW-0784">Thiamine biosynthesis</keyword>
<feature type="binding site" evidence="9">
    <location>
        <begin position="40"/>
        <end position="44"/>
    </location>
    <ligand>
        <name>4-amino-2-methyl-5-(diphosphooxymethyl)pyrimidine</name>
        <dbReference type="ChEBI" id="CHEBI:57841"/>
    </ligand>
</feature>
<evidence type="ECO:0000256" key="1">
    <source>
        <dbReference type="ARBA" id="ARBA00005165"/>
    </source>
</evidence>
<comment type="function">
    <text evidence="9">Condenses 4-methyl-5-(beta-hydroxyethyl)thiazole monophosphate (THZ-P) and 2-methyl-4-amino-5-hydroxymethyl pyrimidine pyrophosphate (HMP-PP) to form thiamine monophosphate (TMP).</text>
</comment>
<gene>
    <name evidence="9 13" type="primary">thiE</name>
    <name evidence="13" type="ORF">J3359_17715</name>
</gene>
<sequence length="212" mass="23243">MTKENFPFKLYLVLSEKGCAERHFLTVAEQAILGGVDIVQLREKKASTQEFVEKAFRLQDVLAKTGTPLIINDNLEVAQKVKAYGIHVGNNDIAPSYISAVWKDCRSIGYSIEFLEQLNTKEAEVSDCLAVSPVFKTSTKKNTITEWGLQGVSEIRNLTDKPLIAIGNMNSLNVSNVIKAGADCIAVASAICLAKDPMKAAIEIRNQIEKAL</sequence>
<dbReference type="GO" id="GO:0004789">
    <property type="term" value="F:thiamine-phosphate diphosphorylase activity"/>
    <property type="evidence" value="ECO:0007669"/>
    <property type="project" value="UniProtKB-UniRule"/>
</dbReference>
<dbReference type="CDD" id="cd00564">
    <property type="entry name" value="TMP_TenI"/>
    <property type="match status" value="1"/>
</dbReference>
<evidence type="ECO:0000256" key="9">
    <source>
        <dbReference type="HAMAP-Rule" id="MF_00097"/>
    </source>
</evidence>
<comment type="caution">
    <text evidence="9">Lacks conserved residue(s) required for the propagation of feature annotation.</text>
</comment>
<feature type="binding site" evidence="9">
    <location>
        <position position="140"/>
    </location>
    <ligand>
        <name>4-amino-2-methyl-5-(diphosphooxymethyl)pyrimidine</name>
        <dbReference type="ChEBI" id="CHEBI:57841"/>
    </ligand>
</feature>
<feature type="binding site" evidence="9">
    <location>
        <position position="111"/>
    </location>
    <ligand>
        <name>4-amino-2-methyl-5-(diphosphooxymethyl)pyrimidine</name>
        <dbReference type="ChEBI" id="CHEBI:57841"/>
    </ligand>
</feature>
<comment type="catalytic activity">
    <reaction evidence="8 9 10">
        <text>2-[(2R,5Z)-2-carboxy-4-methylthiazol-5(2H)-ylidene]ethyl phosphate + 4-amino-2-methyl-5-(diphosphooxymethyl)pyrimidine + 2 H(+) = thiamine phosphate + CO2 + diphosphate</text>
        <dbReference type="Rhea" id="RHEA:47844"/>
        <dbReference type="ChEBI" id="CHEBI:15378"/>
        <dbReference type="ChEBI" id="CHEBI:16526"/>
        <dbReference type="ChEBI" id="CHEBI:33019"/>
        <dbReference type="ChEBI" id="CHEBI:37575"/>
        <dbReference type="ChEBI" id="CHEBI:57841"/>
        <dbReference type="ChEBI" id="CHEBI:62899"/>
        <dbReference type="EC" id="2.5.1.3"/>
    </reaction>
</comment>
<reference evidence="13 14" key="1">
    <citation type="submission" date="2021-03" db="EMBL/GenBank/DDBJ databases">
        <title>Complete genome of Polaribacter_sp.SM13.</title>
        <authorList>
            <person name="Jeong S.W."/>
            <person name="Bae J.W."/>
        </authorList>
    </citation>
    <scope>NUCLEOTIDE SEQUENCE [LARGE SCALE GENOMIC DNA]</scope>
    <source>
        <strain evidence="13 14">SM13</strain>
    </source>
</reference>
<dbReference type="Gene3D" id="3.20.20.70">
    <property type="entry name" value="Aldolase class I"/>
    <property type="match status" value="1"/>
</dbReference>
<dbReference type="NCBIfam" id="TIGR00693">
    <property type="entry name" value="thiE"/>
    <property type="match status" value="1"/>
</dbReference>
<protein>
    <recommendedName>
        <fullName evidence="9">Thiamine-phosphate synthase</fullName>
        <shortName evidence="9">TP synthase</shortName>
        <shortName evidence="9">TPS</shortName>
        <ecNumber evidence="9">2.5.1.3</ecNumber>
    </recommendedName>
    <alternativeName>
        <fullName evidence="9">Thiamine-phosphate pyrophosphorylase</fullName>
        <shortName evidence="9">TMP pyrophosphorylase</shortName>
        <shortName evidence="9">TMP-PPase</shortName>
    </alternativeName>
</protein>
<feature type="binding site" evidence="9">
    <location>
        <begin position="137"/>
        <end position="139"/>
    </location>
    <ligand>
        <name>2-[(2R,5Z)-2-carboxy-4-methylthiazol-5(2H)-ylidene]ethyl phosphate</name>
        <dbReference type="ChEBI" id="CHEBI:62899"/>
    </ligand>
</feature>
<dbReference type="GO" id="GO:0005737">
    <property type="term" value="C:cytoplasm"/>
    <property type="evidence" value="ECO:0007669"/>
    <property type="project" value="TreeGrafter"/>
</dbReference>
<keyword evidence="2 9" id="KW-0808">Transferase</keyword>
<dbReference type="PANTHER" id="PTHR20857:SF23">
    <property type="entry name" value="THIAMINE BIOSYNTHETIC BIFUNCTIONAL ENZYME"/>
    <property type="match status" value="1"/>
</dbReference>
<keyword evidence="14" id="KW-1185">Reference proteome</keyword>
<name>A0A975H994_9FLAO</name>
<dbReference type="Proteomes" id="UP000663920">
    <property type="component" value="Chromosome"/>
</dbReference>
<dbReference type="PANTHER" id="PTHR20857">
    <property type="entry name" value="THIAMINE-PHOSPHATE PYROPHOSPHORYLASE"/>
    <property type="match status" value="1"/>
</dbReference>